<evidence type="ECO:0000313" key="2">
    <source>
        <dbReference type="Proteomes" id="UP000068167"/>
    </source>
</evidence>
<dbReference type="AlphaFoldDB" id="A0A0K1RV77"/>
<sequence length="39" mass="4415">MAFSIAILLDRSGSIASSLYFIKENNHVHRRSPTSSFFN</sequence>
<keyword evidence="2" id="KW-1185">Reference proteome</keyword>
<organism evidence="1 2">
    <name type="scientific">Microcystis panniformis FACHB-1757</name>
    <dbReference type="NCBI Taxonomy" id="1638788"/>
    <lineage>
        <taxon>Bacteria</taxon>
        <taxon>Bacillati</taxon>
        <taxon>Cyanobacteriota</taxon>
        <taxon>Cyanophyceae</taxon>
        <taxon>Oscillatoriophycideae</taxon>
        <taxon>Chroococcales</taxon>
        <taxon>Microcystaceae</taxon>
        <taxon>Microcystis</taxon>
    </lineage>
</organism>
<dbReference type="Proteomes" id="UP000068167">
    <property type="component" value="Chromosome"/>
</dbReference>
<reference evidence="1 2" key="1">
    <citation type="journal article" date="2016" name="Stand. Genomic Sci.">
        <title>Complete genome sequence and genomic characterization of Microcystis panniformis FACHB 1757 by third-generation sequencing.</title>
        <authorList>
            <person name="Zhang J.Y."/>
            <person name="Guan R."/>
            <person name="Zhang H.J."/>
            <person name="Li H."/>
            <person name="Xiao P."/>
            <person name="Yu G.L."/>
            <person name="Du L."/>
            <person name="Cao D.M."/>
            <person name="Zhu B.C."/>
            <person name="Li R.H."/>
            <person name="Lu Z.H."/>
        </authorList>
    </citation>
    <scope>NUCLEOTIDE SEQUENCE [LARGE SCALE GENOMIC DNA]</scope>
    <source>
        <strain evidence="1 2">FACHB-1757</strain>
    </source>
</reference>
<evidence type="ECO:0000313" key="1">
    <source>
        <dbReference type="EMBL" id="AKV65663.1"/>
    </source>
</evidence>
<dbReference type="EMBL" id="CP011339">
    <property type="protein sequence ID" value="AKV65663.1"/>
    <property type="molecule type" value="Genomic_DNA"/>
</dbReference>
<dbReference type="KEGG" id="mpk:VL20_436"/>
<accession>A0A0K1RV77</accession>
<name>A0A0K1RV77_9CHRO</name>
<protein>
    <submittedName>
        <fullName evidence="1">Uncharacterized protein</fullName>
    </submittedName>
</protein>
<proteinExistence type="predicted"/>
<gene>
    <name evidence="1" type="ORF">VL20_436</name>
</gene>